<protein>
    <submittedName>
        <fullName evidence="1">Uncharacterized protein</fullName>
    </submittedName>
</protein>
<dbReference type="AlphaFoldDB" id="T1HVN4"/>
<evidence type="ECO:0000313" key="2">
    <source>
        <dbReference type="Proteomes" id="UP000015103"/>
    </source>
</evidence>
<accession>T1HVN4</accession>
<dbReference type="HOGENOM" id="CLU_1429681_0_0_1"/>
<dbReference type="EnsemblMetazoa" id="RPRC008104-RA">
    <property type="protein sequence ID" value="RPRC008104-PA"/>
    <property type="gene ID" value="RPRC008104"/>
</dbReference>
<dbReference type="VEuPathDB" id="VectorBase:RPRC008104"/>
<proteinExistence type="predicted"/>
<name>T1HVN4_RHOPR</name>
<dbReference type="Proteomes" id="UP000015103">
    <property type="component" value="Unassembled WGS sequence"/>
</dbReference>
<dbReference type="InParanoid" id="T1HVN4"/>
<keyword evidence="2" id="KW-1185">Reference proteome</keyword>
<dbReference type="EMBL" id="ACPB03013815">
    <property type="status" value="NOT_ANNOTATED_CDS"/>
    <property type="molecule type" value="Genomic_DNA"/>
</dbReference>
<organism evidence="1 2">
    <name type="scientific">Rhodnius prolixus</name>
    <name type="common">Triatomid bug</name>
    <dbReference type="NCBI Taxonomy" id="13249"/>
    <lineage>
        <taxon>Eukaryota</taxon>
        <taxon>Metazoa</taxon>
        <taxon>Ecdysozoa</taxon>
        <taxon>Arthropoda</taxon>
        <taxon>Hexapoda</taxon>
        <taxon>Insecta</taxon>
        <taxon>Pterygota</taxon>
        <taxon>Neoptera</taxon>
        <taxon>Paraneoptera</taxon>
        <taxon>Hemiptera</taxon>
        <taxon>Heteroptera</taxon>
        <taxon>Panheteroptera</taxon>
        <taxon>Cimicomorpha</taxon>
        <taxon>Reduviidae</taxon>
        <taxon>Triatominae</taxon>
        <taxon>Rhodnius</taxon>
    </lineage>
</organism>
<evidence type="ECO:0000313" key="1">
    <source>
        <dbReference type="EnsemblMetazoa" id="RPRC008104-PA"/>
    </source>
</evidence>
<reference evidence="1" key="1">
    <citation type="submission" date="2015-05" db="UniProtKB">
        <authorList>
            <consortium name="EnsemblMetazoa"/>
        </authorList>
    </citation>
    <scope>IDENTIFICATION</scope>
</reference>
<sequence>MIDYLSDISDNPLPVAERKSPAFIEDKDVIKRSEDENRKFTNYLYRNLDVAEGKLDIFTMKDKIIQLAKEQEELERGERPALNNSQALYEDMKDTINQFKRYVDLVEDHAKIRKYRSSELHDSYYWVSNYVQQRGLVFLLEQGEVIPRNHKQWSKCYEEVRKHNHDGATCGQCEPFHLEQRAKCTTARVL</sequence>